<dbReference type="Proteomes" id="UP000184543">
    <property type="component" value="Unassembled WGS sequence"/>
</dbReference>
<protein>
    <recommendedName>
        <fullName evidence="3">DUF3800 domain-containing protein</fullName>
    </recommendedName>
</protein>
<evidence type="ECO:0000313" key="2">
    <source>
        <dbReference type="Proteomes" id="UP000184543"/>
    </source>
</evidence>
<accession>A0A1M6G993</accession>
<dbReference type="Pfam" id="PF12686">
    <property type="entry name" value="DUF3800"/>
    <property type="match status" value="1"/>
</dbReference>
<dbReference type="InterPro" id="IPR024524">
    <property type="entry name" value="DUF3800"/>
</dbReference>
<keyword evidence="2" id="KW-1185">Reference proteome</keyword>
<evidence type="ECO:0008006" key="3">
    <source>
        <dbReference type="Google" id="ProtNLM"/>
    </source>
</evidence>
<reference evidence="2" key="1">
    <citation type="submission" date="2016-11" db="EMBL/GenBank/DDBJ databases">
        <authorList>
            <person name="Varghese N."/>
            <person name="Submissions S."/>
        </authorList>
    </citation>
    <scope>NUCLEOTIDE SEQUENCE [LARGE SCALE GENOMIC DNA]</scope>
    <source>
        <strain evidence="2">DSM 19858</strain>
    </source>
</reference>
<sequence>MKKEEENDKNIESSDSNVDKKIEKEKSELLNKVLSGNLITKRDKVGFILNNNTSARNSDIELAWSYWKTFENHVFNGISITKEELKKLTSINSLTRSRARIQNEYKLFQANHAVKKHRGVLADEMKKIAVEEKPEGLETYSVYIDETGKTQSYLSVGSLWVVDGFKAYQAYNEIKNWKDKNNINYEFHFSNLSKNRLEKYKEFFLNFLKLNPTVGFKVIILNRKGITNINSAITDLTFHLLHKGVNHEHTTGRAPLPRLLQVWIDDEEKGSDQLKLENIKERLTRQSISDLYLGDFHAVDSQENFGIQIVDIFTASINRKIHNPESTGNHKDELANFVLELLKFDLKSINLENNETDKSTIFNLNY</sequence>
<name>A0A1M6G993_9FLAO</name>
<dbReference type="OrthoDB" id="8558788at2"/>
<dbReference type="EMBL" id="FQYU01000002">
    <property type="protein sequence ID" value="SHJ06407.1"/>
    <property type="molecule type" value="Genomic_DNA"/>
</dbReference>
<dbReference type="RefSeq" id="WP_072991931.1">
    <property type="nucleotide sequence ID" value="NZ_FQYU01000002.1"/>
</dbReference>
<dbReference type="AlphaFoldDB" id="A0A1M6G993"/>
<gene>
    <name evidence="1" type="ORF">SAMN04488513_102723</name>
</gene>
<proteinExistence type="predicted"/>
<evidence type="ECO:0000313" key="1">
    <source>
        <dbReference type="EMBL" id="SHJ06407.1"/>
    </source>
</evidence>
<organism evidence="1 2">
    <name type="scientific">Pseudozobellia thermophila</name>
    <dbReference type="NCBI Taxonomy" id="192903"/>
    <lineage>
        <taxon>Bacteria</taxon>
        <taxon>Pseudomonadati</taxon>
        <taxon>Bacteroidota</taxon>
        <taxon>Flavobacteriia</taxon>
        <taxon>Flavobacteriales</taxon>
        <taxon>Flavobacteriaceae</taxon>
        <taxon>Pseudozobellia</taxon>
    </lineage>
</organism>